<protein>
    <submittedName>
        <fullName evidence="1">Helix-turn-helix domain-containing protein</fullName>
    </submittedName>
</protein>
<gene>
    <name evidence="1" type="ORF">SAMN06295998_11516</name>
</gene>
<accession>A0A1W2DK46</accession>
<organism evidence="1 2">
    <name type="scientific">Primorskyibacter flagellatus</name>
    <dbReference type="NCBI Taxonomy" id="1387277"/>
    <lineage>
        <taxon>Bacteria</taxon>
        <taxon>Pseudomonadati</taxon>
        <taxon>Pseudomonadota</taxon>
        <taxon>Alphaproteobacteria</taxon>
        <taxon>Rhodobacterales</taxon>
        <taxon>Roseobacteraceae</taxon>
        <taxon>Primorskyibacter</taxon>
    </lineage>
</organism>
<evidence type="ECO:0000313" key="2">
    <source>
        <dbReference type="Proteomes" id="UP000192330"/>
    </source>
</evidence>
<keyword evidence="2" id="KW-1185">Reference proteome</keyword>
<name>A0A1W2DK46_9RHOB</name>
<sequence>MPRPAKNLKLEERIEVARRFTAGESAKELAAAFGISPRHVNRLAKEEAGEGIAARDPSETVAFRASQSELAAFDAEWRERGFSNRSQALNAVLRGRCGFLDVPRDLVAEFCAAWRQAKDVSDAGMVLAKAVHRGRLEVSAADRAVLIELLDLAQSMSREMGRMKDAAQALRHQEWPQREEGQGADGAVLEGTPRETVTGLRLVRNG</sequence>
<proteinExistence type="predicted"/>
<dbReference type="OrthoDB" id="7740737at2"/>
<dbReference type="STRING" id="1387277.SAMN06295998_11516"/>
<dbReference type="EMBL" id="FWYD01000015">
    <property type="protein sequence ID" value="SMC97890.1"/>
    <property type="molecule type" value="Genomic_DNA"/>
</dbReference>
<evidence type="ECO:0000313" key="1">
    <source>
        <dbReference type="EMBL" id="SMC97890.1"/>
    </source>
</evidence>
<reference evidence="1 2" key="1">
    <citation type="submission" date="2017-04" db="EMBL/GenBank/DDBJ databases">
        <authorList>
            <person name="Afonso C.L."/>
            <person name="Miller P.J."/>
            <person name="Scott M.A."/>
            <person name="Spackman E."/>
            <person name="Goraichik I."/>
            <person name="Dimitrov K.M."/>
            <person name="Suarez D.L."/>
            <person name="Swayne D.E."/>
        </authorList>
    </citation>
    <scope>NUCLEOTIDE SEQUENCE [LARGE SCALE GENOMIC DNA]</scope>
    <source>
        <strain evidence="1 2">CGMCC 1.12644</strain>
    </source>
</reference>
<dbReference type="Pfam" id="PF13384">
    <property type="entry name" value="HTH_23"/>
    <property type="match status" value="1"/>
</dbReference>
<dbReference type="AlphaFoldDB" id="A0A1W2DK46"/>
<dbReference type="Proteomes" id="UP000192330">
    <property type="component" value="Unassembled WGS sequence"/>
</dbReference>